<reference evidence="3 4" key="1">
    <citation type="submission" date="2021-06" db="EMBL/GenBank/DDBJ databases">
        <title>New haloarchaea isolates fom saline soil.</title>
        <authorList>
            <person name="Duran-Viseras A."/>
            <person name="Sanchez-Porro C.S."/>
            <person name="Ventosa A."/>
        </authorList>
    </citation>
    <scope>NUCLEOTIDE SEQUENCE [LARGE SCALE GENOMIC DNA]</scope>
    <source>
        <strain evidence="3 4">JCM 183640</strain>
    </source>
</reference>
<name>A0A8J7Y9V2_9EURY</name>
<dbReference type="RefSeq" id="WP_162319050.1">
    <property type="nucleotide sequence ID" value="NZ_JAHQXF010000002.1"/>
</dbReference>
<keyword evidence="4" id="KW-1185">Reference proteome</keyword>
<gene>
    <name evidence="3" type="ORF">KTS45_09755</name>
</gene>
<evidence type="ECO:0000313" key="4">
    <source>
        <dbReference type="Proteomes" id="UP000766550"/>
    </source>
</evidence>
<keyword evidence="2" id="KW-0812">Transmembrane</keyword>
<dbReference type="Proteomes" id="UP000766550">
    <property type="component" value="Unassembled WGS sequence"/>
</dbReference>
<keyword evidence="2" id="KW-1133">Transmembrane helix</keyword>
<protein>
    <submittedName>
        <fullName evidence="3">Uncharacterized protein</fullName>
    </submittedName>
</protein>
<comment type="caution">
    <text evidence="3">The sequence shown here is derived from an EMBL/GenBank/DDBJ whole genome shotgun (WGS) entry which is preliminary data.</text>
</comment>
<dbReference type="EMBL" id="JAHQXF010000002">
    <property type="protein sequence ID" value="MBV0924483.1"/>
    <property type="molecule type" value="Genomic_DNA"/>
</dbReference>
<dbReference type="OrthoDB" id="386105at2157"/>
<dbReference type="AlphaFoldDB" id="A0A8J7Y9V2"/>
<feature type="region of interest" description="Disordered" evidence="1">
    <location>
        <begin position="51"/>
        <end position="152"/>
    </location>
</feature>
<feature type="transmembrane region" description="Helical" evidence="2">
    <location>
        <begin position="152"/>
        <end position="171"/>
    </location>
</feature>
<sequence>MDDGRTGRRYLALALCFALVTLSLSMAVFADTAAAKQGWAAGSIDGGDDIANAVPADSGPADSGVYPHGREPHGPPATPTESKPVTPTPTEVPRTTPTESAQSASATAESDSTATTPTDSSIDPAMNAASETTEPDETSHGTPDHGGSLSTAGPLAAFLTALLLGSALVAIRRRR</sequence>
<evidence type="ECO:0000313" key="3">
    <source>
        <dbReference type="EMBL" id="MBV0924483.1"/>
    </source>
</evidence>
<accession>A0A8J7Y9V2</accession>
<organism evidence="3 4">
    <name type="scientific">Haloarcula limicola</name>
    <dbReference type="NCBI Taxonomy" id="1429915"/>
    <lineage>
        <taxon>Archaea</taxon>
        <taxon>Methanobacteriati</taxon>
        <taxon>Methanobacteriota</taxon>
        <taxon>Stenosarchaea group</taxon>
        <taxon>Halobacteria</taxon>
        <taxon>Halobacteriales</taxon>
        <taxon>Haloarculaceae</taxon>
        <taxon>Haloarcula</taxon>
    </lineage>
</organism>
<keyword evidence="2" id="KW-0472">Membrane</keyword>
<feature type="compositionally biased region" description="Low complexity" evidence="1">
    <location>
        <begin position="79"/>
        <end position="121"/>
    </location>
</feature>
<evidence type="ECO:0000256" key="1">
    <source>
        <dbReference type="SAM" id="MobiDB-lite"/>
    </source>
</evidence>
<evidence type="ECO:0000256" key="2">
    <source>
        <dbReference type="SAM" id="Phobius"/>
    </source>
</evidence>
<proteinExistence type="predicted"/>